<dbReference type="InterPro" id="IPR052020">
    <property type="entry name" value="Cyclic_di-GMP/3'3'-cGAMP_PDE"/>
</dbReference>
<organism evidence="4">
    <name type="scientific">uncultured Gemmatimonadota bacterium</name>
    <dbReference type="NCBI Taxonomy" id="203437"/>
    <lineage>
        <taxon>Bacteria</taxon>
        <taxon>Pseudomonadati</taxon>
        <taxon>Gemmatimonadota</taxon>
        <taxon>environmental samples</taxon>
    </lineage>
</organism>
<reference evidence="4" key="1">
    <citation type="submission" date="2020-02" db="EMBL/GenBank/DDBJ databases">
        <authorList>
            <person name="Meier V. D."/>
        </authorList>
    </citation>
    <scope>NUCLEOTIDE SEQUENCE</scope>
    <source>
        <strain evidence="4">AVDCRST_MAG68</strain>
    </source>
</reference>
<feature type="domain" description="Response regulatory" evidence="2">
    <location>
        <begin position="14"/>
        <end position="128"/>
    </location>
</feature>
<dbReference type="Pfam" id="PF13487">
    <property type="entry name" value="HD_5"/>
    <property type="match status" value="1"/>
</dbReference>
<dbReference type="GO" id="GO:0000160">
    <property type="term" value="P:phosphorelay signal transduction system"/>
    <property type="evidence" value="ECO:0007669"/>
    <property type="project" value="InterPro"/>
</dbReference>
<dbReference type="SMART" id="SM00448">
    <property type="entry name" value="REC"/>
    <property type="match status" value="1"/>
</dbReference>
<dbReference type="AlphaFoldDB" id="A0A6J4MN94"/>
<proteinExistence type="predicted"/>
<evidence type="ECO:0000259" key="2">
    <source>
        <dbReference type="PROSITE" id="PS50110"/>
    </source>
</evidence>
<feature type="modified residue" description="4-aspartylphosphate" evidence="1">
    <location>
        <position position="63"/>
    </location>
</feature>
<dbReference type="SUPFAM" id="SSF52172">
    <property type="entry name" value="CheY-like"/>
    <property type="match status" value="1"/>
</dbReference>
<evidence type="ECO:0000256" key="1">
    <source>
        <dbReference type="PROSITE-ProRule" id="PRU00169"/>
    </source>
</evidence>
<evidence type="ECO:0000313" key="4">
    <source>
        <dbReference type="EMBL" id="CAA9361816.1"/>
    </source>
</evidence>
<dbReference type="SMART" id="SM00471">
    <property type="entry name" value="HDc"/>
    <property type="match status" value="1"/>
</dbReference>
<feature type="domain" description="HD-GYP" evidence="3">
    <location>
        <begin position="155"/>
        <end position="350"/>
    </location>
</feature>
<dbReference type="GO" id="GO:0016787">
    <property type="term" value="F:hydrolase activity"/>
    <property type="evidence" value="ECO:0007669"/>
    <property type="project" value="UniProtKB-KW"/>
</dbReference>
<dbReference type="InterPro" id="IPR003607">
    <property type="entry name" value="HD/PDEase_dom"/>
</dbReference>
<dbReference type="Gene3D" id="1.10.3210.10">
    <property type="entry name" value="Hypothetical protein af1432"/>
    <property type="match status" value="1"/>
</dbReference>
<dbReference type="InterPro" id="IPR037522">
    <property type="entry name" value="HD_GYP_dom"/>
</dbReference>
<evidence type="ECO:0000259" key="3">
    <source>
        <dbReference type="PROSITE" id="PS51832"/>
    </source>
</evidence>
<dbReference type="PROSITE" id="PS50110">
    <property type="entry name" value="RESPONSE_REGULATORY"/>
    <property type="match status" value="1"/>
</dbReference>
<dbReference type="PANTHER" id="PTHR45228:SF4">
    <property type="entry name" value="LIPOPROTEIN"/>
    <property type="match status" value="1"/>
</dbReference>
<protein>
    <submittedName>
        <fullName evidence="4">Metal dependent phosphohydrolase, HD region</fullName>
    </submittedName>
</protein>
<dbReference type="InterPro" id="IPR011006">
    <property type="entry name" value="CheY-like_superfamily"/>
</dbReference>
<sequence length="368" mass="40010">MSLELFPRRAGQPRVLIVDDEPGIRRVLADSFAGEDYALAVAQNGRAALEHFLVEGADLILADLMMPEMGGLELLRRVKALDDSVAFILLTGAGTMEQAVDALRLQADDYLLKPFNVDEVILSARRALEHQRLRAENRAYQRGLEALVAEQAQQLEHLFMDGLLTIANAVEARDAYTGGHLERVTVYAVATGVEMGLDEEALRELVVCGLLHDIGKVGVPDHILRKPGELTAEETALMRRHPLIGSAILERSAFLRSAAQGVLHHHERWDGNGYPFGLKGAEISLSGRILAVVDAFDAMVTTRPYRGSCPHHDARAELERCSESQFDPRVVAAFGAALDAGLPAPAGARYIPALMERVGAHVKLAQAG</sequence>
<dbReference type="PANTHER" id="PTHR45228">
    <property type="entry name" value="CYCLIC DI-GMP PHOSPHODIESTERASE TM_0186-RELATED"/>
    <property type="match status" value="1"/>
</dbReference>
<keyword evidence="4" id="KW-0378">Hydrolase</keyword>
<dbReference type="EMBL" id="CADCTW010000205">
    <property type="protein sequence ID" value="CAA9361816.1"/>
    <property type="molecule type" value="Genomic_DNA"/>
</dbReference>
<dbReference type="SUPFAM" id="SSF109604">
    <property type="entry name" value="HD-domain/PDEase-like"/>
    <property type="match status" value="1"/>
</dbReference>
<keyword evidence="1" id="KW-0597">Phosphoprotein</keyword>
<gene>
    <name evidence="4" type="ORF">AVDCRST_MAG68-4511</name>
</gene>
<dbReference type="Gene3D" id="3.40.50.2300">
    <property type="match status" value="1"/>
</dbReference>
<dbReference type="CDD" id="cd00077">
    <property type="entry name" value="HDc"/>
    <property type="match status" value="1"/>
</dbReference>
<name>A0A6J4MN94_9BACT</name>
<dbReference type="InterPro" id="IPR001789">
    <property type="entry name" value="Sig_transdc_resp-reg_receiver"/>
</dbReference>
<dbReference type="PROSITE" id="PS51832">
    <property type="entry name" value="HD_GYP"/>
    <property type="match status" value="1"/>
</dbReference>
<accession>A0A6J4MN94</accession>
<dbReference type="Pfam" id="PF00072">
    <property type="entry name" value="Response_reg"/>
    <property type="match status" value="1"/>
</dbReference>